<sequence length="332" mass="37042">MLSERVSGATPLSSHLTFCWNKTISDDLSKFTLRGFLALCCLVLQKSGECVLARAANLFTVFVMNKLFYVSLFKLLSGGLHNEGSHTGKVSNKEAGRVIMAIVAHPDDELLMGTLLSHYATRGVKVHIVIATNGALGQTDFYKVPEDKTLVEIRRDEMSCSCNALGLEKPILLGLPDQLLASEGKLQSQIDLLRYKIDSLFQFYQPDAVLTFGAAGMTGHPDHRLIGNIVTEVFESRSWPWKPKLFYPALPTGSINEKSWATYLTVDSSHHTVHISLDSIDYVRLGQAYQCHKSQYRESVRIKLPIFMKSVQKGQVMLRPFSSTEPLKNSLF</sequence>
<dbReference type="InterPro" id="IPR024078">
    <property type="entry name" value="LmbE-like_dom_sf"/>
</dbReference>
<dbReference type="GO" id="GO:0016811">
    <property type="term" value="F:hydrolase activity, acting on carbon-nitrogen (but not peptide) bonds, in linear amides"/>
    <property type="evidence" value="ECO:0007669"/>
    <property type="project" value="TreeGrafter"/>
</dbReference>
<proteinExistence type="predicted"/>
<dbReference type="PANTHER" id="PTHR12993">
    <property type="entry name" value="N-ACETYLGLUCOSAMINYL-PHOSPHATIDYLINOSITOL DE-N-ACETYLASE-RELATED"/>
    <property type="match status" value="1"/>
</dbReference>
<keyword evidence="1" id="KW-0378">Hydrolase</keyword>
<dbReference type="Pfam" id="PF02585">
    <property type="entry name" value="PIG-L"/>
    <property type="match status" value="1"/>
</dbReference>
<reference evidence="1" key="1">
    <citation type="submission" date="2024-06" db="EMBL/GenBank/DDBJ databases">
        <title>Sequencing and assembly of the genome of Dyadobacter sp. strain 676, a symbiont of Cyamopsis tetragonoloba.</title>
        <authorList>
            <person name="Guro P."/>
            <person name="Sazanova A."/>
            <person name="Kuznetsova I."/>
            <person name="Belimov A."/>
            <person name="Safronova V."/>
        </authorList>
    </citation>
    <scope>NUCLEOTIDE SEQUENCE</scope>
    <source>
        <strain evidence="1">676</strain>
    </source>
</reference>
<dbReference type="PANTHER" id="PTHR12993:SF11">
    <property type="entry name" value="N-ACETYLGLUCOSAMINYL-PHOSPHATIDYLINOSITOL DE-N-ACETYLASE"/>
    <property type="match status" value="1"/>
</dbReference>
<dbReference type="AlphaFoldDB" id="A0AAU8FJ43"/>
<protein>
    <submittedName>
        <fullName evidence="1">PIG-L family deacetylase</fullName>
        <ecNumber evidence="1">3.5.1.-</ecNumber>
    </submittedName>
</protein>
<dbReference type="EMBL" id="CP159289">
    <property type="protein sequence ID" value="XCH23467.1"/>
    <property type="molecule type" value="Genomic_DNA"/>
</dbReference>
<dbReference type="EC" id="3.5.1.-" evidence="1"/>
<dbReference type="Gene3D" id="3.40.50.10320">
    <property type="entry name" value="LmbE-like"/>
    <property type="match status" value="1"/>
</dbReference>
<accession>A0AAU8FJ43</accession>
<evidence type="ECO:0000313" key="1">
    <source>
        <dbReference type="EMBL" id="XCH23467.1"/>
    </source>
</evidence>
<dbReference type="SUPFAM" id="SSF102588">
    <property type="entry name" value="LmbE-like"/>
    <property type="match status" value="1"/>
</dbReference>
<dbReference type="InterPro" id="IPR003737">
    <property type="entry name" value="GlcNAc_PI_deacetylase-related"/>
</dbReference>
<name>A0AAU8FJ43_9BACT</name>
<dbReference type="RefSeq" id="WP_353718792.1">
    <property type="nucleotide sequence ID" value="NZ_CP159289.1"/>
</dbReference>
<organism evidence="1">
    <name type="scientific">Dyadobacter sp. 676</name>
    <dbReference type="NCBI Taxonomy" id="3088362"/>
    <lineage>
        <taxon>Bacteria</taxon>
        <taxon>Pseudomonadati</taxon>
        <taxon>Bacteroidota</taxon>
        <taxon>Cytophagia</taxon>
        <taxon>Cytophagales</taxon>
        <taxon>Spirosomataceae</taxon>
        <taxon>Dyadobacter</taxon>
    </lineage>
</organism>
<gene>
    <name evidence="1" type="ORF">ABV298_24635</name>
</gene>